<sequence length="104" mass="12038">MGGRHPQTISGEVLRPQYRWETLKLEMTTKFNQKMYARMKAKKNEPLSSINQRRLRVAQKEVPKKALSTPTPKKTRVTSPTVYLEEITPSPKRRSTGEKGKEKI</sequence>
<comment type="caution">
    <text evidence="2">The sequence shown here is derived from an EMBL/GenBank/DDBJ whole genome shotgun (WGS) entry which is preliminary data.</text>
</comment>
<reference evidence="2 3" key="1">
    <citation type="submission" date="2024-01" db="EMBL/GenBank/DDBJ databases">
        <title>A telomere-to-telomere, gap-free genome of sweet tea (Lithocarpus litseifolius).</title>
        <authorList>
            <person name="Zhou J."/>
        </authorList>
    </citation>
    <scope>NUCLEOTIDE SEQUENCE [LARGE SCALE GENOMIC DNA]</scope>
    <source>
        <strain evidence="2">Zhou-2022a</strain>
        <tissue evidence="2">Leaf</tissue>
    </source>
</reference>
<dbReference type="AlphaFoldDB" id="A0AAW2CI07"/>
<dbReference type="Proteomes" id="UP001459277">
    <property type="component" value="Unassembled WGS sequence"/>
</dbReference>
<feature type="compositionally biased region" description="Polar residues" evidence="1">
    <location>
        <begin position="68"/>
        <end position="81"/>
    </location>
</feature>
<evidence type="ECO:0000313" key="3">
    <source>
        <dbReference type="Proteomes" id="UP001459277"/>
    </source>
</evidence>
<feature type="compositionally biased region" description="Basic and acidic residues" evidence="1">
    <location>
        <begin position="95"/>
        <end position="104"/>
    </location>
</feature>
<accession>A0AAW2CI07</accession>
<name>A0AAW2CI07_9ROSI</name>
<evidence type="ECO:0000256" key="1">
    <source>
        <dbReference type="SAM" id="MobiDB-lite"/>
    </source>
</evidence>
<protein>
    <submittedName>
        <fullName evidence="2">Uncharacterized protein</fullName>
    </submittedName>
</protein>
<keyword evidence="3" id="KW-1185">Reference proteome</keyword>
<dbReference type="EMBL" id="JAZDWU010000006">
    <property type="protein sequence ID" value="KAK9997854.1"/>
    <property type="molecule type" value="Genomic_DNA"/>
</dbReference>
<organism evidence="2 3">
    <name type="scientific">Lithocarpus litseifolius</name>
    <dbReference type="NCBI Taxonomy" id="425828"/>
    <lineage>
        <taxon>Eukaryota</taxon>
        <taxon>Viridiplantae</taxon>
        <taxon>Streptophyta</taxon>
        <taxon>Embryophyta</taxon>
        <taxon>Tracheophyta</taxon>
        <taxon>Spermatophyta</taxon>
        <taxon>Magnoliopsida</taxon>
        <taxon>eudicotyledons</taxon>
        <taxon>Gunneridae</taxon>
        <taxon>Pentapetalae</taxon>
        <taxon>rosids</taxon>
        <taxon>fabids</taxon>
        <taxon>Fagales</taxon>
        <taxon>Fagaceae</taxon>
        <taxon>Lithocarpus</taxon>
    </lineage>
</organism>
<gene>
    <name evidence="2" type="ORF">SO802_017457</name>
</gene>
<feature type="region of interest" description="Disordered" evidence="1">
    <location>
        <begin position="42"/>
        <end position="104"/>
    </location>
</feature>
<proteinExistence type="predicted"/>
<evidence type="ECO:0000313" key="2">
    <source>
        <dbReference type="EMBL" id="KAK9997854.1"/>
    </source>
</evidence>